<sequence length="134" mass="14790">MTRRHLCQIFTQLNSSSNSDSLSAVYQSPHPHPPLPRVSIEQPSIPSLPPGPSWRLTVSRTGHSAHLHSPYSYLVRRHRRANELFTPSCTQSHLPAASSVTARSHPAALAHISSPRKPSNYEAVTPHLPQTETP</sequence>
<protein>
    <submittedName>
        <fullName evidence="2">Uncharacterized protein</fullName>
    </submittedName>
</protein>
<feature type="region of interest" description="Disordered" evidence="1">
    <location>
        <begin position="95"/>
        <end position="134"/>
    </location>
</feature>
<name>A0AAV2JGA0_KNICA</name>
<proteinExistence type="predicted"/>
<organism evidence="2 3">
    <name type="scientific">Knipowitschia caucasica</name>
    <name type="common">Caucasian dwarf goby</name>
    <name type="synonym">Pomatoschistus caucasicus</name>
    <dbReference type="NCBI Taxonomy" id="637954"/>
    <lineage>
        <taxon>Eukaryota</taxon>
        <taxon>Metazoa</taxon>
        <taxon>Chordata</taxon>
        <taxon>Craniata</taxon>
        <taxon>Vertebrata</taxon>
        <taxon>Euteleostomi</taxon>
        <taxon>Actinopterygii</taxon>
        <taxon>Neopterygii</taxon>
        <taxon>Teleostei</taxon>
        <taxon>Neoteleostei</taxon>
        <taxon>Acanthomorphata</taxon>
        <taxon>Gobiaria</taxon>
        <taxon>Gobiiformes</taxon>
        <taxon>Gobioidei</taxon>
        <taxon>Gobiidae</taxon>
        <taxon>Gobiinae</taxon>
        <taxon>Knipowitschia</taxon>
    </lineage>
</organism>
<accession>A0AAV2JGA0</accession>
<keyword evidence="3" id="KW-1185">Reference proteome</keyword>
<evidence type="ECO:0000313" key="2">
    <source>
        <dbReference type="EMBL" id="CAL1574189.1"/>
    </source>
</evidence>
<evidence type="ECO:0000313" key="3">
    <source>
        <dbReference type="Proteomes" id="UP001497482"/>
    </source>
</evidence>
<dbReference type="AlphaFoldDB" id="A0AAV2JGA0"/>
<evidence type="ECO:0000256" key="1">
    <source>
        <dbReference type="SAM" id="MobiDB-lite"/>
    </source>
</evidence>
<feature type="region of interest" description="Disordered" evidence="1">
    <location>
        <begin position="16"/>
        <end position="46"/>
    </location>
</feature>
<reference evidence="2 3" key="1">
    <citation type="submission" date="2024-04" db="EMBL/GenBank/DDBJ databases">
        <authorList>
            <person name="Waldvogel A.-M."/>
            <person name="Schoenle A."/>
        </authorList>
    </citation>
    <scope>NUCLEOTIDE SEQUENCE [LARGE SCALE GENOMIC DNA]</scope>
</reference>
<dbReference type="EMBL" id="OZ035833">
    <property type="protein sequence ID" value="CAL1574189.1"/>
    <property type="molecule type" value="Genomic_DNA"/>
</dbReference>
<dbReference type="Proteomes" id="UP001497482">
    <property type="component" value="Chromosome 11"/>
</dbReference>
<gene>
    <name evidence="2" type="ORF">KC01_LOCUS5938</name>
</gene>